<evidence type="ECO:0000259" key="7">
    <source>
        <dbReference type="PROSITE" id="PS50111"/>
    </source>
</evidence>
<dbReference type="GO" id="GO:0005886">
    <property type="term" value="C:plasma membrane"/>
    <property type="evidence" value="ECO:0007669"/>
    <property type="project" value="TreeGrafter"/>
</dbReference>
<feature type="region of interest" description="Disordered" evidence="5">
    <location>
        <begin position="595"/>
        <end position="628"/>
    </location>
</feature>
<dbReference type="Pfam" id="PF18947">
    <property type="entry name" value="HAMP_2"/>
    <property type="match status" value="1"/>
</dbReference>
<dbReference type="SMART" id="SM00304">
    <property type="entry name" value="HAMP"/>
    <property type="match status" value="2"/>
</dbReference>
<keyword evidence="4" id="KW-0175">Coiled coil</keyword>
<feature type="transmembrane region" description="Helical" evidence="6">
    <location>
        <begin position="171"/>
        <end position="193"/>
    </location>
</feature>
<dbReference type="Gene3D" id="1.10.287.950">
    <property type="entry name" value="Methyl-accepting chemotaxis protein"/>
    <property type="match status" value="1"/>
</dbReference>
<dbReference type="OrthoDB" id="354287at2"/>
<evidence type="ECO:0000256" key="1">
    <source>
        <dbReference type="ARBA" id="ARBA00022481"/>
    </source>
</evidence>
<keyword evidence="6" id="KW-1133">Transmembrane helix</keyword>
<feature type="transmembrane region" description="Helical" evidence="6">
    <location>
        <begin position="9"/>
        <end position="30"/>
    </location>
</feature>
<dbReference type="Gene3D" id="6.10.340.10">
    <property type="match status" value="1"/>
</dbReference>
<dbReference type="InterPro" id="IPR004089">
    <property type="entry name" value="MCPsignal_dom"/>
</dbReference>
<evidence type="ECO:0000259" key="8">
    <source>
        <dbReference type="PROSITE" id="PS50885"/>
    </source>
</evidence>
<dbReference type="SUPFAM" id="SSF58104">
    <property type="entry name" value="Methyl-accepting chemotaxis protein (MCP) signaling domain"/>
    <property type="match status" value="1"/>
</dbReference>
<dbReference type="SMART" id="SM00283">
    <property type="entry name" value="MA"/>
    <property type="match status" value="1"/>
</dbReference>
<protein>
    <recommendedName>
        <fullName evidence="11">Methyl-accepting chemotaxis protein</fullName>
    </recommendedName>
</protein>
<dbReference type="SUPFAM" id="SSF158472">
    <property type="entry name" value="HAMP domain-like"/>
    <property type="match status" value="1"/>
</dbReference>
<evidence type="ECO:0000256" key="3">
    <source>
        <dbReference type="PROSITE-ProRule" id="PRU00284"/>
    </source>
</evidence>
<feature type="domain" description="HAMP" evidence="8">
    <location>
        <begin position="191"/>
        <end position="244"/>
    </location>
</feature>
<feature type="coiled-coil region" evidence="4">
    <location>
        <begin position="228"/>
        <end position="255"/>
    </location>
</feature>
<dbReference type="PROSITE" id="PS50111">
    <property type="entry name" value="CHEMOTAXIS_TRANSDUC_2"/>
    <property type="match status" value="1"/>
</dbReference>
<evidence type="ECO:0000256" key="4">
    <source>
        <dbReference type="SAM" id="Coils"/>
    </source>
</evidence>
<feature type="transmembrane region" description="Helical" evidence="6">
    <location>
        <begin position="42"/>
        <end position="62"/>
    </location>
</feature>
<evidence type="ECO:0000256" key="6">
    <source>
        <dbReference type="SAM" id="Phobius"/>
    </source>
</evidence>
<dbReference type="PROSITE" id="PS50885">
    <property type="entry name" value="HAMP"/>
    <property type="match status" value="2"/>
</dbReference>
<name>A0A6N6JFE5_9RHOB</name>
<dbReference type="EMBL" id="BLJE01000002">
    <property type="protein sequence ID" value="GFE64946.1"/>
    <property type="molecule type" value="Genomic_DNA"/>
</dbReference>
<keyword evidence="10" id="KW-1185">Reference proteome</keyword>
<keyword evidence="1" id="KW-0488">Methylation</keyword>
<keyword evidence="3" id="KW-0807">Transducer</keyword>
<evidence type="ECO:0000256" key="5">
    <source>
        <dbReference type="SAM" id="MobiDB-lite"/>
    </source>
</evidence>
<dbReference type="CDD" id="cd06225">
    <property type="entry name" value="HAMP"/>
    <property type="match status" value="1"/>
</dbReference>
<reference evidence="9 10" key="1">
    <citation type="submission" date="2019-12" db="EMBL/GenBank/DDBJ databases">
        <title>Litoreibacter badius sp. nov., a novel bacteriochlorophyll a-containing bacterium in the genus Litoreibacter.</title>
        <authorList>
            <person name="Kanamuro M."/>
            <person name="Takabe Y."/>
            <person name="Mori K."/>
            <person name="Takaichi S."/>
            <person name="Hanada S."/>
        </authorList>
    </citation>
    <scope>NUCLEOTIDE SEQUENCE [LARGE SCALE GENOMIC DNA]</scope>
    <source>
        <strain evidence="9 10">K6</strain>
    </source>
</reference>
<keyword evidence="6" id="KW-0812">Transmembrane</keyword>
<keyword evidence="6" id="KW-0472">Membrane</keyword>
<evidence type="ECO:0000256" key="2">
    <source>
        <dbReference type="ARBA" id="ARBA00029447"/>
    </source>
</evidence>
<dbReference type="RefSeq" id="WP_159806489.1">
    <property type="nucleotide sequence ID" value="NZ_BLJE01000002.1"/>
</dbReference>
<dbReference type="Proteomes" id="UP000436822">
    <property type="component" value="Unassembled WGS sequence"/>
</dbReference>
<evidence type="ECO:0000313" key="10">
    <source>
        <dbReference type="Proteomes" id="UP000436822"/>
    </source>
</evidence>
<dbReference type="GO" id="GO:0007165">
    <property type="term" value="P:signal transduction"/>
    <property type="evidence" value="ECO:0007669"/>
    <property type="project" value="UniProtKB-KW"/>
</dbReference>
<sequence length="628" mass="68270">MLYTIRVKLVFMILLFISAFTVVITAYWARSYTAELRAGFEAALTQTATFLAPPLAAAIWNFEDYQVRKTLLGLDVNPAYRFARIVADGELFLEHTNDESDFSVWADVVSRVPDLPADIGKSGEITFFDDHQIAVIRAPLVIDTDRVVGDVMFGFSTDAIRQSQDDLYQRAVGIAVISFGIAGTFIFLLASSFTRPLARVARMVQYISDGELDFENKERTRRDEVGRIARAVDEFREKNGAIRELERDRQRMLDKLATSVGTVVAKAVDGEFSERVEAEFDDAVLNELATGINDLLATVDRGLDDVQSSLTSLAGGDLNASMTGNYSGAFRRLSDCVNTTFDKLHEIIGQIDDSSRVLTESAIETKRIADDLSQRSRHQATELEATSQAVENVSELVQKSAATLDEMDAQSRSALEQATSGERIIEEGTVSISELDQHSDRILEVVGVIEGIAFQTNLIALNASVEAARAGETGTGFAVVAKEIRALAERAKSEAGNVSSLIAENSVRTGRSVDQMRKAGALIKDNIVGIRELSIEITRVSEAAAQQASQASNITNSVSELDDMTQHNASLADQGRTSAERLSAAAEGLMKSVGVFRKEPADAEGEIDASNTKERTSESPPELQTAAG</sequence>
<feature type="domain" description="Methyl-accepting transducer" evidence="7">
    <location>
        <begin position="354"/>
        <end position="583"/>
    </location>
</feature>
<dbReference type="PANTHER" id="PTHR43531">
    <property type="entry name" value="PROTEIN ICFG"/>
    <property type="match status" value="1"/>
</dbReference>
<feature type="domain" description="HAMP" evidence="8">
    <location>
        <begin position="297"/>
        <end position="349"/>
    </location>
</feature>
<dbReference type="InterPro" id="IPR003660">
    <property type="entry name" value="HAMP_dom"/>
</dbReference>
<dbReference type="AlphaFoldDB" id="A0A6N6JFE5"/>
<comment type="similarity">
    <text evidence="2">Belongs to the methyl-accepting chemotaxis (MCP) protein family.</text>
</comment>
<accession>A0A6N6JFE5</accession>
<proteinExistence type="inferred from homology"/>
<dbReference type="Pfam" id="PF00015">
    <property type="entry name" value="MCPsignal"/>
    <property type="match status" value="1"/>
</dbReference>
<evidence type="ECO:0000313" key="9">
    <source>
        <dbReference type="EMBL" id="GFE64946.1"/>
    </source>
</evidence>
<dbReference type="GO" id="GO:0004888">
    <property type="term" value="F:transmembrane signaling receptor activity"/>
    <property type="evidence" value="ECO:0007669"/>
    <property type="project" value="TreeGrafter"/>
</dbReference>
<dbReference type="InterPro" id="IPR051310">
    <property type="entry name" value="MCP_chemotaxis"/>
</dbReference>
<evidence type="ECO:0008006" key="11">
    <source>
        <dbReference type="Google" id="ProtNLM"/>
    </source>
</evidence>
<dbReference type="Pfam" id="PF00672">
    <property type="entry name" value="HAMP"/>
    <property type="match status" value="1"/>
</dbReference>
<gene>
    <name evidence="9" type="ORF">KIN_20200</name>
</gene>
<dbReference type="PANTHER" id="PTHR43531:SF14">
    <property type="entry name" value="METHYL-ACCEPTING CHEMOTAXIS PROTEIN I-RELATED"/>
    <property type="match status" value="1"/>
</dbReference>
<dbReference type="GO" id="GO:0006935">
    <property type="term" value="P:chemotaxis"/>
    <property type="evidence" value="ECO:0007669"/>
    <property type="project" value="TreeGrafter"/>
</dbReference>
<organism evidence="9 10">
    <name type="scientific">Litoreibacter roseus</name>
    <dbReference type="NCBI Taxonomy" id="2601869"/>
    <lineage>
        <taxon>Bacteria</taxon>
        <taxon>Pseudomonadati</taxon>
        <taxon>Pseudomonadota</taxon>
        <taxon>Alphaproteobacteria</taxon>
        <taxon>Rhodobacterales</taxon>
        <taxon>Roseobacteraceae</taxon>
        <taxon>Litoreibacter</taxon>
    </lineage>
</organism>
<comment type="caution">
    <text evidence="9">The sequence shown here is derived from an EMBL/GenBank/DDBJ whole genome shotgun (WGS) entry which is preliminary data.</text>
</comment>